<dbReference type="ExpressionAtlas" id="A0A2K3NN84">
    <property type="expression patterns" value="baseline"/>
</dbReference>
<keyword evidence="5 7" id="KW-0472">Membrane</keyword>
<feature type="domain" description="Membrane insertase YidC/Oxa/ALB C-terminal" evidence="8">
    <location>
        <begin position="136"/>
        <end position="182"/>
    </location>
</feature>
<dbReference type="Proteomes" id="UP000236291">
    <property type="component" value="Unassembled WGS sequence"/>
</dbReference>
<evidence type="ECO:0000259" key="8">
    <source>
        <dbReference type="Pfam" id="PF02096"/>
    </source>
</evidence>
<evidence type="ECO:0000256" key="4">
    <source>
        <dbReference type="ARBA" id="ARBA00022989"/>
    </source>
</evidence>
<dbReference type="InterPro" id="IPR001708">
    <property type="entry name" value="YidC/ALB3/OXA1/COX18"/>
</dbReference>
<evidence type="ECO:0000313" key="9">
    <source>
        <dbReference type="EMBL" id="PNY04479.1"/>
    </source>
</evidence>
<comment type="subcellular location">
    <subcellularLocation>
        <location evidence="1 6">Membrane</location>
        <topology evidence="1 6">Multi-pass membrane protein</topology>
    </subcellularLocation>
</comment>
<dbReference type="Pfam" id="PF02096">
    <property type="entry name" value="60KD_IMP"/>
    <property type="match status" value="1"/>
</dbReference>
<feature type="non-terminal residue" evidence="9">
    <location>
        <position position="183"/>
    </location>
</feature>
<dbReference type="STRING" id="57577.A0A2K3NN84"/>
<comment type="similarity">
    <text evidence="2">Belongs to the OXA1/ALB3/YidC (TC 2.A.9.2) family.</text>
</comment>
<dbReference type="PANTHER" id="PTHR12428:SF14">
    <property type="entry name" value="ALBINO3-LIKE PROTEIN 1, CHLOROPLASTIC"/>
    <property type="match status" value="1"/>
</dbReference>
<dbReference type="GO" id="GO:0009535">
    <property type="term" value="C:chloroplast thylakoid membrane"/>
    <property type="evidence" value="ECO:0007669"/>
    <property type="project" value="TreeGrafter"/>
</dbReference>
<dbReference type="GO" id="GO:0010027">
    <property type="term" value="P:thylakoid membrane organization"/>
    <property type="evidence" value="ECO:0007669"/>
    <property type="project" value="TreeGrafter"/>
</dbReference>
<evidence type="ECO:0000256" key="3">
    <source>
        <dbReference type="ARBA" id="ARBA00022692"/>
    </source>
</evidence>
<reference evidence="9 10" key="1">
    <citation type="journal article" date="2014" name="Am. J. Bot.">
        <title>Genome assembly and annotation for red clover (Trifolium pratense; Fabaceae).</title>
        <authorList>
            <person name="Istvanek J."/>
            <person name="Jaros M."/>
            <person name="Krenek A."/>
            <person name="Repkova J."/>
        </authorList>
    </citation>
    <scope>NUCLEOTIDE SEQUENCE [LARGE SCALE GENOMIC DNA]</scope>
    <source>
        <strain evidence="10">cv. Tatra</strain>
        <tissue evidence="9">Young leaves</tissue>
    </source>
</reference>
<comment type="caution">
    <text evidence="9">The sequence shown here is derived from an EMBL/GenBank/DDBJ whole genome shotgun (WGS) entry which is preliminary data.</text>
</comment>
<dbReference type="GO" id="GO:0072598">
    <property type="term" value="P:protein localization to chloroplast"/>
    <property type="evidence" value="ECO:0007669"/>
    <property type="project" value="TreeGrafter"/>
</dbReference>
<accession>A0A2K3NN84</accession>
<evidence type="ECO:0000256" key="1">
    <source>
        <dbReference type="ARBA" id="ARBA00004141"/>
    </source>
</evidence>
<dbReference type="GO" id="GO:0051205">
    <property type="term" value="P:protein insertion into membrane"/>
    <property type="evidence" value="ECO:0007669"/>
    <property type="project" value="TreeGrafter"/>
</dbReference>
<dbReference type="AlphaFoldDB" id="A0A2K3NN84"/>
<evidence type="ECO:0000256" key="6">
    <source>
        <dbReference type="RuleBase" id="RU003945"/>
    </source>
</evidence>
<evidence type="ECO:0000256" key="5">
    <source>
        <dbReference type="ARBA" id="ARBA00023136"/>
    </source>
</evidence>
<evidence type="ECO:0000313" key="10">
    <source>
        <dbReference type="Proteomes" id="UP000236291"/>
    </source>
</evidence>
<name>A0A2K3NN84_TRIPR</name>
<dbReference type="EMBL" id="ASHM01000338">
    <property type="protein sequence ID" value="PNY04479.1"/>
    <property type="molecule type" value="Genomic_DNA"/>
</dbReference>
<evidence type="ECO:0000256" key="7">
    <source>
        <dbReference type="SAM" id="Phobius"/>
    </source>
</evidence>
<evidence type="ECO:0000256" key="2">
    <source>
        <dbReference type="ARBA" id="ARBA00010583"/>
    </source>
</evidence>
<protein>
    <submittedName>
        <fullName evidence="9">Albino3-like protein chloroplastic-like</fullName>
    </submittedName>
</protein>
<comment type="similarity">
    <text evidence="6">Belongs to the OXA1/ALB3/YidC family.</text>
</comment>
<sequence>MAVLLPSTPTILSTPFLNRTTTHFPLLPHCHSHPFSPSTKRFLRGSLSVARFGFQPGFLPQPVNAEFVVRELYNRAESFLYTIADAAVLSSDTVVNTAIATAKQDKDWLSLITNYVETVLKVLKYGLSTLHVPYAYGFAIIMLAALVNAAIFPLARKQVEYDMAMQSLQPQLEAILKQYAGDQ</sequence>
<dbReference type="PANTHER" id="PTHR12428">
    <property type="entry name" value="OXA1"/>
    <property type="match status" value="1"/>
</dbReference>
<dbReference type="GO" id="GO:0032977">
    <property type="term" value="F:membrane insertase activity"/>
    <property type="evidence" value="ECO:0007669"/>
    <property type="project" value="InterPro"/>
</dbReference>
<feature type="transmembrane region" description="Helical" evidence="7">
    <location>
        <begin position="134"/>
        <end position="155"/>
    </location>
</feature>
<proteinExistence type="inferred from homology"/>
<gene>
    <name evidence="9" type="ORF">L195_g000903</name>
</gene>
<keyword evidence="4 7" id="KW-1133">Transmembrane helix</keyword>
<dbReference type="InterPro" id="IPR028055">
    <property type="entry name" value="YidC/Oxa/ALB_C"/>
</dbReference>
<keyword evidence="3 6" id="KW-0812">Transmembrane</keyword>
<reference evidence="9 10" key="2">
    <citation type="journal article" date="2017" name="Front. Plant Sci.">
        <title>Gene Classification and Mining of Molecular Markers Useful in Red Clover (Trifolium pratense) Breeding.</title>
        <authorList>
            <person name="Istvanek J."/>
            <person name="Dluhosova J."/>
            <person name="Dluhos P."/>
            <person name="Patkova L."/>
            <person name="Nedelnik J."/>
            <person name="Repkova J."/>
        </authorList>
    </citation>
    <scope>NUCLEOTIDE SEQUENCE [LARGE SCALE GENOMIC DNA]</scope>
    <source>
        <strain evidence="10">cv. Tatra</strain>
        <tissue evidence="9">Young leaves</tissue>
    </source>
</reference>
<organism evidence="9 10">
    <name type="scientific">Trifolium pratense</name>
    <name type="common">Red clover</name>
    <dbReference type="NCBI Taxonomy" id="57577"/>
    <lineage>
        <taxon>Eukaryota</taxon>
        <taxon>Viridiplantae</taxon>
        <taxon>Streptophyta</taxon>
        <taxon>Embryophyta</taxon>
        <taxon>Tracheophyta</taxon>
        <taxon>Spermatophyta</taxon>
        <taxon>Magnoliopsida</taxon>
        <taxon>eudicotyledons</taxon>
        <taxon>Gunneridae</taxon>
        <taxon>Pentapetalae</taxon>
        <taxon>rosids</taxon>
        <taxon>fabids</taxon>
        <taxon>Fabales</taxon>
        <taxon>Fabaceae</taxon>
        <taxon>Papilionoideae</taxon>
        <taxon>50 kb inversion clade</taxon>
        <taxon>NPAAA clade</taxon>
        <taxon>Hologalegina</taxon>
        <taxon>IRL clade</taxon>
        <taxon>Trifolieae</taxon>
        <taxon>Trifolium</taxon>
    </lineage>
</organism>